<organism evidence="1 2">
    <name type="scientific">Rotaria magnacalcarata</name>
    <dbReference type="NCBI Taxonomy" id="392030"/>
    <lineage>
        <taxon>Eukaryota</taxon>
        <taxon>Metazoa</taxon>
        <taxon>Spiralia</taxon>
        <taxon>Gnathifera</taxon>
        <taxon>Rotifera</taxon>
        <taxon>Eurotatoria</taxon>
        <taxon>Bdelloidea</taxon>
        <taxon>Philodinida</taxon>
        <taxon>Philodinidae</taxon>
        <taxon>Rotaria</taxon>
    </lineage>
</organism>
<dbReference type="InterPro" id="IPR012340">
    <property type="entry name" value="NA-bd_OB-fold"/>
</dbReference>
<accession>A0A8S3AUZ8</accession>
<sequence length="279" mass="31235">MDMLSKGSIQKIIHGEELDLPIMLLVEEACVLYLNTDSSSESGTANIRLRLTDSIDSFSGFVCKTKQVNELKSGVLLSIEAFHMESLGNNKVVCKIVNMTIIREIQGVNAKETNGSIVDSSRDKSDSSTPQQQLLLINLGDVDLGSGKKRRILLDKKNDILAVKYFRLRFYNKKIVLNSTMDSEIFLNPDCKEADKLRSLIASPILNNSETTNFNTKCFVDMGQNMSLNEDLIHSMKKMRLNNSNVESIKNKNAGVFRILDLTPPCSPFRKQSDGEYDV</sequence>
<name>A0A8S3AUZ8_9BILA</name>
<feature type="non-terminal residue" evidence="1">
    <location>
        <position position="1"/>
    </location>
</feature>
<proteinExistence type="predicted"/>
<dbReference type="Proteomes" id="UP000676336">
    <property type="component" value="Unassembled WGS sequence"/>
</dbReference>
<dbReference type="Gene3D" id="2.40.50.140">
    <property type="entry name" value="Nucleic acid-binding proteins"/>
    <property type="match status" value="1"/>
</dbReference>
<evidence type="ECO:0000313" key="2">
    <source>
        <dbReference type="Proteomes" id="UP000676336"/>
    </source>
</evidence>
<comment type="caution">
    <text evidence="1">The sequence shown here is derived from an EMBL/GenBank/DDBJ whole genome shotgun (WGS) entry which is preliminary data.</text>
</comment>
<protein>
    <submittedName>
        <fullName evidence="1">Uncharacterized protein</fullName>
    </submittedName>
</protein>
<evidence type="ECO:0000313" key="1">
    <source>
        <dbReference type="EMBL" id="CAF4765358.1"/>
    </source>
</evidence>
<dbReference type="AlphaFoldDB" id="A0A8S3AUZ8"/>
<reference evidence="1" key="1">
    <citation type="submission" date="2021-02" db="EMBL/GenBank/DDBJ databases">
        <authorList>
            <person name="Nowell W R."/>
        </authorList>
    </citation>
    <scope>NUCLEOTIDE SEQUENCE</scope>
</reference>
<dbReference type="EMBL" id="CAJOBI010140449">
    <property type="protein sequence ID" value="CAF4765358.1"/>
    <property type="molecule type" value="Genomic_DNA"/>
</dbReference>
<gene>
    <name evidence="1" type="ORF">SMN809_LOCUS45711</name>
</gene>